<evidence type="ECO:0000259" key="1">
    <source>
        <dbReference type="PROSITE" id="PS51819"/>
    </source>
</evidence>
<dbReference type="EMBL" id="AP025591">
    <property type="protein sequence ID" value="BDG02110.1"/>
    <property type="molecule type" value="Genomic_DNA"/>
</dbReference>
<name>A0ABM7WRL0_9BACT</name>
<dbReference type="Gene3D" id="3.10.180.10">
    <property type="entry name" value="2,3-Dihydroxybiphenyl 1,2-Dioxygenase, domain 1"/>
    <property type="match status" value="1"/>
</dbReference>
<organism evidence="2 3">
    <name type="scientific">Anaeromyxobacter oryzae</name>
    <dbReference type="NCBI Taxonomy" id="2918170"/>
    <lineage>
        <taxon>Bacteria</taxon>
        <taxon>Pseudomonadati</taxon>
        <taxon>Myxococcota</taxon>
        <taxon>Myxococcia</taxon>
        <taxon>Myxococcales</taxon>
        <taxon>Cystobacterineae</taxon>
        <taxon>Anaeromyxobacteraceae</taxon>
        <taxon>Anaeromyxobacter</taxon>
    </lineage>
</organism>
<dbReference type="SUPFAM" id="SSF54593">
    <property type="entry name" value="Glyoxalase/Bleomycin resistance protein/Dihydroxybiphenyl dioxygenase"/>
    <property type="match status" value="1"/>
</dbReference>
<evidence type="ECO:0000313" key="2">
    <source>
        <dbReference type="EMBL" id="BDG02110.1"/>
    </source>
</evidence>
<dbReference type="PROSITE" id="PS51819">
    <property type="entry name" value="VOC"/>
    <property type="match status" value="1"/>
</dbReference>
<evidence type="ECO:0000313" key="3">
    <source>
        <dbReference type="Proteomes" id="UP001162891"/>
    </source>
</evidence>
<gene>
    <name evidence="2" type="ORF">AMOR_11060</name>
</gene>
<sequence>MIDHFTLKVRDGAKARAFYAAALAPLGYEVLMEFEGSYGLGAEKKPDLWIVQDPENTRPMHFAFVARNRAAVDAFHRAALAAGGKDNGAPGLRPQYHPTYYGAFVLDDDGHNVEAVCHRPE</sequence>
<dbReference type="InterPro" id="IPR037523">
    <property type="entry name" value="VOC_core"/>
</dbReference>
<proteinExistence type="predicted"/>
<keyword evidence="3" id="KW-1185">Reference proteome</keyword>
<dbReference type="CDD" id="cd07262">
    <property type="entry name" value="VOC_like"/>
    <property type="match status" value="1"/>
</dbReference>
<dbReference type="Pfam" id="PF00903">
    <property type="entry name" value="Glyoxalase"/>
    <property type="match status" value="1"/>
</dbReference>
<dbReference type="InterPro" id="IPR029068">
    <property type="entry name" value="Glyas_Bleomycin-R_OHBP_Dase"/>
</dbReference>
<dbReference type="PANTHER" id="PTHR35006">
    <property type="entry name" value="GLYOXALASE FAMILY PROTEIN (AFU_ORTHOLOGUE AFUA_5G14830)"/>
    <property type="match status" value="1"/>
</dbReference>
<dbReference type="InterPro" id="IPR004360">
    <property type="entry name" value="Glyas_Fos-R_dOase_dom"/>
</dbReference>
<dbReference type="RefSeq" id="WP_248359376.1">
    <property type="nucleotide sequence ID" value="NZ_AP025591.1"/>
</dbReference>
<feature type="domain" description="VOC" evidence="1">
    <location>
        <begin position="1"/>
        <end position="118"/>
    </location>
</feature>
<dbReference type="Proteomes" id="UP001162891">
    <property type="component" value="Chromosome"/>
</dbReference>
<protein>
    <submittedName>
        <fullName evidence="2">Glyoxalase</fullName>
    </submittedName>
</protein>
<accession>A0ABM7WRL0</accession>
<dbReference type="PANTHER" id="PTHR35006:SF2">
    <property type="entry name" value="GLYOXALASE FAMILY PROTEIN (AFU_ORTHOLOGUE AFUA_5G14830)"/>
    <property type="match status" value="1"/>
</dbReference>
<reference evidence="3" key="1">
    <citation type="journal article" date="2022" name="Int. J. Syst. Evol. Microbiol.">
        <title>Anaeromyxobacter oryzae sp. nov., Anaeromyxobacter diazotrophicus sp. nov. and Anaeromyxobacter paludicola sp. nov., isolated from paddy soils.</title>
        <authorList>
            <person name="Itoh H."/>
            <person name="Xu Z."/>
            <person name="Mise K."/>
            <person name="Masuda Y."/>
            <person name="Ushijima N."/>
            <person name="Hayakawa C."/>
            <person name="Shiratori Y."/>
            <person name="Senoo K."/>
        </authorList>
    </citation>
    <scope>NUCLEOTIDE SEQUENCE [LARGE SCALE GENOMIC DNA]</scope>
    <source>
        <strain evidence="3">Red232</strain>
    </source>
</reference>